<evidence type="ECO:0000313" key="2">
    <source>
        <dbReference type="EMBL" id="CAB0006530.1"/>
    </source>
</evidence>
<reference evidence="2 3" key="1">
    <citation type="submission" date="2020-02" db="EMBL/GenBank/DDBJ databases">
        <authorList>
            <person name="Ferguson B K."/>
        </authorList>
    </citation>
    <scope>NUCLEOTIDE SEQUENCE [LARGE SCALE GENOMIC DNA]</scope>
</reference>
<feature type="compositionally biased region" description="Low complexity" evidence="1">
    <location>
        <begin position="20"/>
        <end position="30"/>
    </location>
</feature>
<name>A0A6H5GTS9_9HEMI</name>
<dbReference type="AlphaFoldDB" id="A0A6H5GTS9"/>
<feature type="region of interest" description="Disordered" evidence="1">
    <location>
        <begin position="1"/>
        <end position="32"/>
    </location>
</feature>
<protein>
    <submittedName>
        <fullName evidence="2">Uncharacterized protein</fullName>
    </submittedName>
</protein>
<dbReference type="EMBL" id="CADCXU010017692">
    <property type="protein sequence ID" value="CAB0006530.1"/>
    <property type="molecule type" value="Genomic_DNA"/>
</dbReference>
<evidence type="ECO:0000313" key="3">
    <source>
        <dbReference type="Proteomes" id="UP000479000"/>
    </source>
</evidence>
<sequence length="62" mass="6933">MDVKHRSYVRTGRNSRRPFSSATGGSTSDATYRKTCTRLTPASTNDPRSILLDLIGSLRKKF</sequence>
<keyword evidence="3" id="KW-1185">Reference proteome</keyword>
<gene>
    <name evidence="2" type="ORF">NTEN_LOCUS12007</name>
</gene>
<accession>A0A6H5GTS9</accession>
<dbReference type="Proteomes" id="UP000479000">
    <property type="component" value="Unassembled WGS sequence"/>
</dbReference>
<organism evidence="2 3">
    <name type="scientific">Nesidiocoris tenuis</name>
    <dbReference type="NCBI Taxonomy" id="355587"/>
    <lineage>
        <taxon>Eukaryota</taxon>
        <taxon>Metazoa</taxon>
        <taxon>Ecdysozoa</taxon>
        <taxon>Arthropoda</taxon>
        <taxon>Hexapoda</taxon>
        <taxon>Insecta</taxon>
        <taxon>Pterygota</taxon>
        <taxon>Neoptera</taxon>
        <taxon>Paraneoptera</taxon>
        <taxon>Hemiptera</taxon>
        <taxon>Heteroptera</taxon>
        <taxon>Panheteroptera</taxon>
        <taxon>Cimicomorpha</taxon>
        <taxon>Miridae</taxon>
        <taxon>Dicyphina</taxon>
        <taxon>Nesidiocoris</taxon>
    </lineage>
</organism>
<evidence type="ECO:0000256" key="1">
    <source>
        <dbReference type="SAM" id="MobiDB-lite"/>
    </source>
</evidence>
<proteinExistence type="predicted"/>